<evidence type="ECO:0000313" key="11">
    <source>
        <dbReference type="Proteomes" id="UP000235114"/>
    </source>
</evidence>
<dbReference type="InterPro" id="IPR016174">
    <property type="entry name" value="Di-haem_cyt_TM"/>
</dbReference>
<comment type="subcellular location">
    <subcellularLocation>
        <location evidence="1">Cell membrane</location>
        <topology evidence="1">Multi-pass membrane protein</topology>
    </subcellularLocation>
</comment>
<dbReference type="PANTHER" id="PTHR30074:SF6">
    <property type="entry name" value="FORMATE DEHYDROGENASE GAMMA SUBUNIT"/>
    <property type="match status" value="1"/>
</dbReference>
<keyword evidence="11" id="KW-1185">Reference proteome</keyword>
<feature type="transmembrane region" description="Helical" evidence="6">
    <location>
        <begin position="21"/>
        <end position="38"/>
    </location>
</feature>
<dbReference type="GO" id="GO:0009055">
    <property type="term" value="F:electron transfer activity"/>
    <property type="evidence" value="ECO:0007669"/>
    <property type="project" value="InterPro"/>
</dbReference>
<protein>
    <submittedName>
        <fullName evidence="8">Formate dehydrogenase</fullName>
    </submittedName>
</protein>
<organism evidence="8 10">
    <name type="scientific">Bacillus canaveralius</name>
    <dbReference type="NCBI Taxonomy" id="1403243"/>
    <lineage>
        <taxon>Bacteria</taxon>
        <taxon>Bacillati</taxon>
        <taxon>Bacillota</taxon>
        <taxon>Bacilli</taxon>
        <taxon>Bacillales</taxon>
        <taxon>Bacillaceae</taxon>
        <taxon>Bacillus</taxon>
    </lineage>
</organism>
<dbReference type="InterPro" id="IPR051817">
    <property type="entry name" value="FDH_cytochrome_b556_subunit"/>
</dbReference>
<feature type="transmembrane region" description="Helical" evidence="6">
    <location>
        <begin position="58"/>
        <end position="76"/>
    </location>
</feature>
<dbReference type="Proteomes" id="UP000234951">
    <property type="component" value="Unassembled WGS sequence"/>
</dbReference>
<dbReference type="EMBL" id="PGVD01000070">
    <property type="protein sequence ID" value="PLR90871.1"/>
    <property type="molecule type" value="Genomic_DNA"/>
</dbReference>
<feature type="transmembrane region" description="Helical" evidence="6">
    <location>
        <begin position="161"/>
        <end position="181"/>
    </location>
</feature>
<dbReference type="PANTHER" id="PTHR30074">
    <property type="entry name" value="FORMATE DEHYDROGENASE, NITRATE-INDUCIBLE, CYTOCHROME B556 FDN SUBUNIT"/>
    <property type="match status" value="1"/>
</dbReference>
<comment type="caution">
    <text evidence="8">The sequence shown here is derived from an EMBL/GenBank/DDBJ whole genome shotgun (WGS) entry which is preliminary data.</text>
</comment>
<sequence>MTKNNQKMVKRFSKPVIIAHWLNAGAFFLLYLTGLPMYTELFDWVYVVFGGPAGARLVHRIGAVLFILPVVYILLADPKSFFYWIKQILTWKSHDFQFFLQFPKEFFGGHAKVPKQDFYNAGEKLNSLLAIITTIMLMGSGFIMWFPAYFSQSMIMWAYPLHNIGLGLSIAVVVGHIYLSVGHPNSRVSLRGMTKGDIPETYAKDHHGRWYDDLKQDGSPKKKQA</sequence>
<gene>
    <name evidence="8" type="ORF">CU635_14665</name>
    <name evidence="9" type="ORF">CVD25_19940</name>
</gene>
<accession>A0A2N5GJV6</accession>
<dbReference type="Gene3D" id="1.20.950.20">
    <property type="entry name" value="Transmembrane di-heme cytochromes, Chain C"/>
    <property type="match status" value="1"/>
</dbReference>
<dbReference type="GO" id="GO:0009061">
    <property type="term" value="P:anaerobic respiration"/>
    <property type="evidence" value="ECO:0007669"/>
    <property type="project" value="TreeGrafter"/>
</dbReference>
<proteinExistence type="predicted"/>
<keyword evidence="3 6" id="KW-0812">Transmembrane</keyword>
<dbReference type="RefSeq" id="WP_101578126.1">
    <property type="nucleotide sequence ID" value="NZ_PGVA01000033.1"/>
</dbReference>
<evidence type="ECO:0000256" key="3">
    <source>
        <dbReference type="ARBA" id="ARBA00022692"/>
    </source>
</evidence>
<dbReference type="Pfam" id="PF01292">
    <property type="entry name" value="Ni_hydr_CYTB"/>
    <property type="match status" value="1"/>
</dbReference>
<dbReference type="SUPFAM" id="SSF81342">
    <property type="entry name" value="Transmembrane di-heme cytochromes"/>
    <property type="match status" value="1"/>
</dbReference>
<keyword evidence="5 6" id="KW-0472">Membrane</keyword>
<evidence type="ECO:0000256" key="5">
    <source>
        <dbReference type="ARBA" id="ARBA00023136"/>
    </source>
</evidence>
<dbReference type="GO" id="GO:0036397">
    <property type="term" value="F:formate dehydrogenase (quinone) activity"/>
    <property type="evidence" value="ECO:0007669"/>
    <property type="project" value="TreeGrafter"/>
</dbReference>
<dbReference type="InterPro" id="IPR011577">
    <property type="entry name" value="Cyt_b561_bac/Ni-Hgenase"/>
</dbReference>
<keyword evidence="4 6" id="KW-1133">Transmembrane helix</keyword>
<feature type="domain" description="Cytochrome b561 bacterial/Ni-hydrogenase" evidence="7">
    <location>
        <begin position="11"/>
        <end position="196"/>
    </location>
</feature>
<dbReference type="AlphaFoldDB" id="A0A2N5GJV6"/>
<dbReference type="GO" id="GO:0022904">
    <property type="term" value="P:respiratory electron transport chain"/>
    <property type="evidence" value="ECO:0007669"/>
    <property type="project" value="InterPro"/>
</dbReference>
<dbReference type="GO" id="GO:0009326">
    <property type="term" value="C:formate dehydrogenase complex"/>
    <property type="evidence" value="ECO:0007669"/>
    <property type="project" value="TreeGrafter"/>
</dbReference>
<reference evidence="9 11" key="2">
    <citation type="submission" date="2017-12" db="EMBL/GenBank/DDBJ databases">
        <title>Comparative Functional Genomics of Dry Heat Resistant strains isolated from the Viking Spacecraft.</title>
        <authorList>
            <person name="Seuylemezian A."/>
            <person name="Cooper K."/>
            <person name="Vaishampayan P."/>
        </authorList>
    </citation>
    <scope>NUCLEOTIDE SEQUENCE [LARGE SCALE GENOMIC DNA]</scope>
    <source>
        <strain evidence="9 11">ATCC 29669</strain>
    </source>
</reference>
<dbReference type="GO" id="GO:0005886">
    <property type="term" value="C:plasma membrane"/>
    <property type="evidence" value="ECO:0007669"/>
    <property type="project" value="UniProtKB-SubCell"/>
</dbReference>
<keyword evidence="2" id="KW-1003">Cell membrane</keyword>
<evidence type="ECO:0000256" key="6">
    <source>
        <dbReference type="SAM" id="Phobius"/>
    </source>
</evidence>
<dbReference type="EMBL" id="PGVA01000033">
    <property type="protein sequence ID" value="PLR81589.1"/>
    <property type="molecule type" value="Genomic_DNA"/>
</dbReference>
<evidence type="ECO:0000256" key="2">
    <source>
        <dbReference type="ARBA" id="ARBA00022475"/>
    </source>
</evidence>
<dbReference type="Proteomes" id="UP000235114">
    <property type="component" value="Unassembled WGS sequence"/>
</dbReference>
<dbReference type="GO" id="GO:0015944">
    <property type="term" value="P:formate oxidation"/>
    <property type="evidence" value="ECO:0007669"/>
    <property type="project" value="TreeGrafter"/>
</dbReference>
<reference evidence="8 10" key="1">
    <citation type="submission" date="2017-11" db="EMBL/GenBank/DDBJ databases">
        <title>Comparitive Functional Genomics of Dry Heat Resistant strains isolated from the Viking Spacecraft.</title>
        <authorList>
            <person name="Seuylemezian A."/>
            <person name="Cooper K."/>
            <person name="Vaishampayan P."/>
        </authorList>
    </citation>
    <scope>NUCLEOTIDE SEQUENCE [LARGE SCALE GENOMIC DNA]</scope>
    <source>
        <strain evidence="8 10">M4.6</strain>
    </source>
</reference>
<evidence type="ECO:0000256" key="4">
    <source>
        <dbReference type="ARBA" id="ARBA00022989"/>
    </source>
</evidence>
<evidence type="ECO:0000256" key="1">
    <source>
        <dbReference type="ARBA" id="ARBA00004651"/>
    </source>
</evidence>
<feature type="transmembrane region" description="Helical" evidence="6">
    <location>
        <begin position="128"/>
        <end position="149"/>
    </location>
</feature>
<evidence type="ECO:0000259" key="7">
    <source>
        <dbReference type="Pfam" id="PF01292"/>
    </source>
</evidence>
<dbReference type="OrthoDB" id="1808646at2"/>
<evidence type="ECO:0000313" key="9">
    <source>
        <dbReference type="EMBL" id="PLR90871.1"/>
    </source>
</evidence>
<evidence type="ECO:0000313" key="8">
    <source>
        <dbReference type="EMBL" id="PLR81589.1"/>
    </source>
</evidence>
<name>A0A2N5GJV6_9BACI</name>
<evidence type="ECO:0000313" key="10">
    <source>
        <dbReference type="Proteomes" id="UP000234951"/>
    </source>
</evidence>